<sequence length="612" mass="69292">MVRHVSLSCESPGVLDMLSRSQPFLRTLIFTKYNHLTVDLFLSSFSRLKCLRVLDLGSLWNIKSLPPWIGHLKHLRYLNLCNTGIASLPKSICSLINLQFLVLSLNENIVKLPPSIGNLKNLRFLDLSLCSIRVLPESVCSLTNLQTLKLRYCRKLEVLPREMRNMKSLRCLELEWDGGLLSGMPNGICQLTRLETLTVFVVSHLNPKNGAVASIQELKGLNKLKGELTIRGLQHVHDAKIAQETNLRSKMKLTELNLWWSAYGDNDGQVDSSHSSSEETEFSKEVLEGLQPHQNLQKLWIKQYPDVVFPSWVENSATALPKLETLTLTDMPNVEGWSSFSSQRGGTSEVLVQQLPSSLKKLVISKCPKLKLPTILPMSIEELSVEKCNDPTLHSVEKLPHLSYLEIHRFDEHETLPEAPLRSLTCLETLVICNCYKLKRLPTMENLAITLTTLRINNCQELVTITEGLGNLTSLKKLHVIECGSLKSIMESSQHLTALGTLELNGCPNLEISAVDFQQLVSLRALRIARLPQLTSMPEGIQHVTTLKRLYLLECRNLRILPDWMQHLPPALLYLDIVRCHPELHKRCGNDKGEDWHKISHLQVYNEESFSS</sequence>
<dbReference type="InterPro" id="IPR032675">
    <property type="entry name" value="LRR_dom_sf"/>
</dbReference>
<dbReference type="Pfam" id="PF25019">
    <property type="entry name" value="LRR_R13L1-DRL21"/>
    <property type="match status" value="1"/>
</dbReference>
<dbReference type="Proteomes" id="UP000554482">
    <property type="component" value="Unassembled WGS sequence"/>
</dbReference>
<dbReference type="InterPro" id="IPR056789">
    <property type="entry name" value="LRR_R13L1-DRL21"/>
</dbReference>
<evidence type="ECO:0000313" key="5">
    <source>
        <dbReference type="EMBL" id="KAF5179196.1"/>
    </source>
</evidence>
<dbReference type="OrthoDB" id="5279713at2759"/>
<name>A0A7J6V2K8_THATH</name>
<organism evidence="5 6">
    <name type="scientific">Thalictrum thalictroides</name>
    <name type="common">Rue-anemone</name>
    <name type="synonym">Anemone thalictroides</name>
    <dbReference type="NCBI Taxonomy" id="46969"/>
    <lineage>
        <taxon>Eukaryota</taxon>
        <taxon>Viridiplantae</taxon>
        <taxon>Streptophyta</taxon>
        <taxon>Embryophyta</taxon>
        <taxon>Tracheophyta</taxon>
        <taxon>Spermatophyta</taxon>
        <taxon>Magnoliopsida</taxon>
        <taxon>Ranunculales</taxon>
        <taxon>Ranunculaceae</taxon>
        <taxon>Thalictroideae</taxon>
        <taxon>Thalictrum</taxon>
    </lineage>
</organism>
<evidence type="ECO:0000259" key="3">
    <source>
        <dbReference type="Pfam" id="PF23598"/>
    </source>
</evidence>
<evidence type="ECO:0000256" key="2">
    <source>
        <dbReference type="ARBA" id="ARBA00022737"/>
    </source>
</evidence>
<dbReference type="Pfam" id="PF23598">
    <property type="entry name" value="LRR_14"/>
    <property type="match status" value="2"/>
</dbReference>
<dbReference type="SMART" id="SM00369">
    <property type="entry name" value="LRR_TYP"/>
    <property type="match status" value="2"/>
</dbReference>
<keyword evidence="1" id="KW-0433">Leucine-rich repeat</keyword>
<keyword evidence="2" id="KW-0677">Repeat</keyword>
<evidence type="ECO:0000313" key="6">
    <source>
        <dbReference type="Proteomes" id="UP000554482"/>
    </source>
</evidence>
<dbReference type="EMBL" id="JABWDY010039132">
    <property type="protein sequence ID" value="KAF5179196.1"/>
    <property type="molecule type" value="Genomic_DNA"/>
</dbReference>
<dbReference type="AlphaFoldDB" id="A0A7J6V2K8"/>
<feature type="domain" description="R13L1/DRL21-like LRR repeat region" evidence="4">
    <location>
        <begin position="215"/>
        <end position="339"/>
    </location>
</feature>
<dbReference type="InterPro" id="IPR003591">
    <property type="entry name" value="Leu-rich_rpt_typical-subtyp"/>
</dbReference>
<accession>A0A7J6V2K8</accession>
<dbReference type="InterPro" id="IPR055414">
    <property type="entry name" value="LRR_R13L4/SHOC2-like"/>
</dbReference>
<dbReference type="SUPFAM" id="SSF52047">
    <property type="entry name" value="RNI-like"/>
    <property type="match status" value="2"/>
</dbReference>
<feature type="domain" description="Disease resistance R13L4/SHOC-2-like LRR" evidence="3">
    <location>
        <begin position="42"/>
        <end position="125"/>
    </location>
</feature>
<proteinExistence type="predicted"/>
<gene>
    <name evidence="5" type="ORF">FRX31_031213</name>
</gene>
<evidence type="ECO:0000259" key="4">
    <source>
        <dbReference type="Pfam" id="PF25019"/>
    </source>
</evidence>
<feature type="domain" description="Disease resistance R13L4/SHOC-2-like LRR" evidence="3">
    <location>
        <begin position="383"/>
        <end position="577"/>
    </location>
</feature>
<dbReference type="PANTHER" id="PTHR47186:SF3">
    <property type="entry name" value="OS09G0267800 PROTEIN"/>
    <property type="match status" value="1"/>
</dbReference>
<keyword evidence="6" id="KW-1185">Reference proteome</keyword>
<dbReference type="Gene3D" id="3.80.10.10">
    <property type="entry name" value="Ribonuclease Inhibitor"/>
    <property type="match status" value="4"/>
</dbReference>
<protein>
    <submittedName>
        <fullName evidence="5">Disease resistance protein rga2</fullName>
    </submittedName>
</protein>
<evidence type="ECO:0000256" key="1">
    <source>
        <dbReference type="ARBA" id="ARBA00022614"/>
    </source>
</evidence>
<comment type="caution">
    <text evidence="5">The sequence shown here is derived from an EMBL/GenBank/DDBJ whole genome shotgun (WGS) entry which is preliminary data.</text>
</comment>
<reference evidence="5 6" key="1">
    <citation type="submission" date="2020-06" db="EMBL/GenBank/DDBJ databases">
        <title>Transcriptomic and genomic resources for Thalictrum thalictroides and T. hernandezii: Facilitating candidate gene discovery in an emerging model plant lineage.</title>
        <authorList>
            <person name="Arias T."/>
            <person name="Riano-Pachon D.M."/>
            <person name="Di Stilio V.S."/>
        </authorList>
    </citation>
    <scope>NUCLEOTIDE SEQUENCE [LARGE SCALE GENOMIC DNA]</scope>
    <source>
        <strain evidence="6">cv. WT478/WT964</strain>
        <tissue evidence="5">Leaves</tissue>
    </source>
</reference>
<dbReference type="PANTHER" id="PTHR47186">
    <property type="entry name" value="LEUCINE-RICH REPEAT-CONTAINING PROTEIN 57"/>
    <property type="match status" value="1"/>
</dbReference>